<name>A0A383E4B4_9ZZZZ</name>
<proteinExistence type="predicted"/>
<dbReference type="InterPro" id="IPR001015">
    <property type="entry name" value="Ferrochelatase"/>
</dbReference>
<evidence type="ECO:0008006" key="2">
    <source>
        <dbReference type="Google" id="ProtNLM"/>
    </source>
</evidence>
<protein>
    <recommendedName>
        <fullName evidence="2">Ferrochelatase</fullName>
    </recommendedName>
</protein>
<sequence>MNRVEEVAKHYNEFGGFSPFNELTFKQAAALKDVLKKQKRDLPVYVGMRNWPPFFCEIIRSTTLKKGVSG</sequence>
<reference evidence="1" key="1">
    <citation type="submission" date="2018-05" db="EMBL/GenBank/DDBJ databases">
        <authorList>
            <person name="Lanie J.A."/>
            <person name="Ng W.-L."/>
            <person name="Kazmierczak K.M."/>
            <person name="Andrzejewski T.M."/>
            <person name="Davidsen T.M."/>
            <person name="Wayne K.J."/>
            <person name="Tettelin H."/>
            <person name="Glass J.I."/>
            <person name="Rusch D."/>
            <person name="Podicherti R."/>
            <person name="Tsui H.-C.T."/>
            <person name="Winkler M.E."/>
        </authorList>
    </citation>
    <scope>NUCLEOTIDE SEQUENCE</scope>
</reference>
<dbReference type="PANTHER" id="PTHR11108">
    <property type="entry name" value="FERROCHELATASE"/>
    <property type="match status" value="1"/>
</dbReference>
<dbReference type="EMBL" id="UINC01222757">
    <property type="protein sequence ID" value="SVE51672.1"/>
    <property type="molecule type" value="Genomic_DNA"/>
</dbReference>
<dbReference type="GO" id="GO:0006783">
    <property type="term" value="P:heme biosynthetic process"/>
    <property type="evidence" value="ECO:0007669"/>
    <property type="project" value="InterPro"/>
</dbReference>
<evidence type="ECO:0000313" key="1">
    <source>
        <dbReference type="EMBL" id="SVE51672.1"/>
    </source>
</evidence>
<accession>A0A383E4B4</accession>
<dbReference type="Gene3D" id="3.40.50.1400">
    <property type="match status" value="1"/>
</dbReference>
<gene>
    <name evidence="1" type="ORF">METZ01_LOCUS504526</name>
</gene>
<feature type="non-terminal residue" evidence="1">
    <location>
        <position position="70"/>
    </location>
</feature>
<dbReference type="SUPFAM" id="SSF53800">
    <property type="entry name" value="Chelatase"/>
    <property type="match status" value="1"/>
</dbReference>
<dbReference type="Pfam" id="PF00762">
    <property type="entry name" value="Ferrochelatase"/>
    <property type="match status" value="1"/>
</dbReference>
<dbReference type="AlphaFoldDB" id="A0A383E4B4"/>
<organism evidence="1">
    <name type="scientific">marine metagenome</name>
    <dbReference type="NCBI Taxonomy" id="408172"/>
    <lineage>
        <taxon>unclassified sequences</taxon>
        <taxon>metagenomes</taxon>
        <taxon>ecological metagenomes</taxon>
    </lineage>
</organism>
<dbReference type="GO" id="GO:0004325">
    <property type="term" value="F:ferrochelatase activity"/>
    <property type="evidence" value="ECO:0007669"/>
    <property type="project" value="InterPro"/>
</dbReference>
<dbReference type="PANTHER" id="PTHR11108:SF1">
    <property type="entry name" value="FERROCHELATASE, MITOCHONDRIAL"/>
    <property type="match status" value="1"/>
</dbReference>